<reference evidence="1" key="1">
    <citation type="submission" date="2021-05" db="EMBL/GenBank/DDBJ databases">
        <title>Draft genomes of bacteria isolated from model marine particles.</title>
        <authorList>
            <person name="Datta M.S."/>
            <person name="Schwartzman J.A."/>
            <person name="Enke T.N."/>
            <person name="Saavedra J."/>
            <person name="Cermak N."/>
            <person name="Cordero O.X."/>
        </authorList>
    </citation>
    <scope>NUCLEOTIDE SEQUENCE</scope>
    <source>
        <strain evidence="1">I2M19</strain>
    </source>
</reference>
<protein>
    <submittedName>
        <fullName evidence="1">FkbM family methyltransferase</fullName>
    </submittedName>
</protein>
<accession>A0ACC5UD01</accession>
<evidence type="ECO:0000313" key="1">
    <source>
        <dbReference type="EMBL" id="MBU2952159.1"/>
    </source>
</evidence>
<evidence type="ECO:0000313" key="2">
    <source>
        <dbReference type="Proteomes" id="UP001647509"/>
    </source>
</evidence>
<name>A0ACC5UD01_9FLAO</name>
<organism evidence="1 2">
    <name type="scientific">Pseudotamlana agarivorans</name>
    <dbReference type="NCBI Taxonomy" id="481183"/>
    <lineage>
        <taxon>Bacteria</taxon>
        <taxon>Pseudomonadati</taxon>
        <taxon>Bacteroidota</taxon>
        <taxon>Flavobacteriia</taxon>
        <taxon>Flavobacteriales</taxon>
        <taxon>Flavobacteriaceae</taxon>
        <taxon>Pseudotamlana</taxon>
    </lineage>
</organism>
<keyword evidence="1" id="KW-0808">Transferase</keyword>
<sequence>MTKRDFKLKDFFLKAYGSQKSKPLTKKIIKIIKKVLHPDLVQSMKLKLRLDGTKNNYLKIPRYTETTVKLEGVDILIPDNASYHFMNEEIFVEEIYKFNSNSSKPYIIDGGANIGMATIYFKKIYPDSEIIAFEPDKKIFDILANNIKRFGFNSVKLINKGLWNENKVLSFFSEGADAGLLSGNLVSNNDDRFESIDVESLRPYLNRKVDFLKLDIEGSETEVLIDIDDLLINVEHVFVEYHSFVGKIQSLGEIVNILEKANFRLYISSPGLINKSPFVKVKTYNNMDGQLNIYGIKQS</sequence>
<keyword evidence="2" id="KW-1185">Reference proteome</keyword>
<comment type="caution">
    <text evidence="1">The sequence shown here is derived from an EMBL/GenBank/DDBJ whole genome shotgun (WGS) entry which is preliminary data.</text>
</comment>
<dbReference type="EMBL" id="JAHKPD010000025">
    <property type="protein sequence ID" value="MBU2952159.1"/>
    <property type="molecule type" value="Genomic_DNA"/>
</dbReference>
<proteinExistence type="predicted"/>
<gene>
    <name evidence="1" type="ORF">KO493_15770</name>
</gene>
<keyword evidence="1" id="KW-0489">Methyltransferase</keyword>
<dbReference type="Proteomes" id="UP001647509">
    <property type="component" value="Unassembled WGS sequence"/>
</dbReference>